<dbReference type="AlphaFoldDB" id="A0AA40H1N2"/>
<feature type="non-terminal residue" evidence="2">
    <location>
        <position position="312"/>
    </location>
</feature>
<reference evidence="2" key="1">
    <citation type="submission" date="2021-05" db="EMBL/GenBank/DDBJ databases">
        <title>A comprehensive genomic history of the evolution of penguins.</title>
        <authorList>
            <person name="Bi X."/>
        </authorList>
    </citation>
    <scope>NUCLEOTIDE SEQUENCE</scope>
    <source>
        <strain evidence="2">Gentoo_SouthGeorgia</strain>
        <tissue evidence="2">Blood</tissue>
    </source>
</reference>
<keyword evidence="1" id="KW-1133">Transmembrane helix</keyword>
<dbReference type="PANTHER" id="PTHR16244:SF2">
    <property type="entry name" value="CEROID-LIPOFUSCINOSIS NEURONAL PROTEIN 6"/>
    <property type="match status" value="1"/>
</dbReference>
<dbReference type="InterPro" id="IPR029255">
    <property type="entry name" value="CLN6"/>
</dbReference>
<feature type="transmembrane region" description="Helical" evidence="1">
    <location>
        <begin position="154"/>
        <end position="173"/>
    </location>
</feature>
<proteinExistence type="predicted"/>
<organism evidence="2 3">
    <name type="scientific">Pygoscelis papua</name>
    <name type="common">Gentoo penguin</name>
    <dbReference type="NCBI Taxonomy" id="30457"/>
    <lineage>
        <taxon>Eukaryota</taxon>
        <taxon>Metazoa</taxon>
        <taxon>Chordata</taxon>
        <taxon>Craniata</taxon>
        <taxon>Vertebrata</taxon>
        <taxon>Euteleostomi</taxon>
        <taxon>Archelosauria</taxon>
        <taxon>Archosauria</taxon>
        <taxon>Dinosauria</taxon>
        <taxon>Saurischia</taxon>
        <taxon>Theropoda</taxon>
        <taxon>Coelurosauria</taxon>
        <taxon>Aves</taxon>
        <taxon>Neognathae</taxon>
        <taxon>Neoaves</taxon>
        <taxon>Aequornithes</taxon>
        <taxon>Sphenisciformes</taxon>
        <taxon>Spheniscidae</taxon>
        <taxon>Pygoscelis</taxon>
    </lineage>
</organism>
<evidence type="ECO:0000256" key="1">
    <source>
        <dbReference type="SAM" id="Phobius"/>
    </source>
</evidence>
<gene>
    <name evidence="2" type="primary">Cln6</name>
    <name evidence="2" type="ORF">KCX86_0006929</name>
</gene>
<feature type="transmembrane region" description="Helical" evidence="1">
    <location>
        <begin position="20"/>
        <end position="42"/>
    </location>
</feature>
<dbReference type="EMBL" id="JAHCLZ010004537">
    <property type="protein sequence ID" value="KAK1198974.1"/>
    <property type="molecule type" value="Genomic_DNA"/>
</dbReference>
<evidence type="ECO:0000313" key="2">
    <source>
        <dbReference type="EMBL" id="KAK1198974.1"/>
    </source>
</evidence>
<keyword evidence="1" id="KW-0812">Transmembrane</keyword>
<name>A0AA40H1N2_PYGPA</name>
<keyword evidence="3" id="KW-1185">Reference proteome</keyword>
<dbReference type="GO" id="GO:0007040">
    <property type="term" value="P:lysosome organization"/>
    <property type="evidence" value="ECO:0007669"/>
    <property type="project" value="TreeGrafter"/>
</dbReference>
<dbReference type="Pfam" id="PF15156">
    <property type="entry name" value="CLN6"/>
    <property type="match status" value="2"/>
</dbReference>
<comment type="caution">
    <text evidence="2">The sequence shown here is derived from an EMBL/GenBank/DDBJ whole genome shotgun (WGS) entry which is preliminary data.</text>
</comment>
<accession>A0AA40H1N2</accession>
<dbReference type="Proteomes" id="UP001177209">
    <property type="component" value="Unassembled WGS sequence"/>
</dbReference>
<sequence>RHGAVKNEDTFKTSPFHFDLWLYFTLQNWVLDFGRPIAMIILPLEWFPLNKPSAGDYFHMAYNVITPFLLLKLIERSPKTLPRSMVYVSIIMFVMGASIHLVGDSVNHRLIFSGYQHHLSVRENPIIKNLKPETLIDSFELLYYYDEYLGHSMWYIPFFLILFIYFTGCFTPVEEESRMPVPALLLMGPSSLYYWYLVTEGQIFILYIFTFFCCMEVVHVQGVKCPRFGDIDHTRVLLPENFVIPQPNHPNSNEDQRYDEGVEEKKPIAVWVVWLWDDKILRKKYPGVIYIPEPWAFYTLHMNNLHAAKESL</sequence>
<feature type="transmembrane region" description="Helical" evidence="1">
    <location>
        <begin position="57"/>
        <end position="74"/>
    </location>
</feature>
<keyword evidence="1" id="KW-0472">Membrane</keyword>
<evidence type="ECO:0000313" key="3">
    <source>
        <dbReference type="Proteomes" id="UP001177209"/>
    </source>
</evidence>
<dbReference type="GO" id="GO:0005783">
    <property type="term" value="C:endoplasmic reticulum"/>
    <property type="evidence" value="ECO:0007669"/>
    <property type="project" value="TreeGrafter"/>
</dbReference>
<dbReference type="PANTHER" id="PTHR16244">
    <property type="entry name" value="CEROID-LIPOFUSCINOSIS NEURONAL PROTEIN 6"/>
    <property type="match status" value="1"/>
</dbReference>
<feature type="non-terminal residue" evidence="2">
    <location>
        <position position="1"/>
    </location>
</feature>
<protein>
    <submittedName>
        <fullName evidence="2">CLN6 protein</fullName>
    </submittedName>
</protein>
<feature type="transmembrane region" description="Helical" evidence="1">
    <location>
        <begin position="86"/>
        <end position="103"/>
    </location>
</feature>
<dbReference type="GO" id="GO:0016020">
    <property type="term" value="C:membrane"/>
    <property type="evidence" value="ECO:0007669"/>
    <property type="project" value="TreeGrafter"/>
</dbReference>